<dbReference type="InterPro" id="IPR007607">
    <property type="entry name" value="BacA/B"/>
</dbReference>
<keyword evidence="4" id="KW-1185">Reference proteome</keyword>
<proteinExistence type="inferred from homology"/>
<sequence>MFNNKNNNTVSKTTNTQSPTLNMISEGTTLEGTLNSQNDIRIAGKLKGEGITKGKLIVTSSGVVQGDVKVAEADIAGKIEGTIRVTNKLNLRESAVIDGDIYTKALLVEEGAQINGACRMGSDSTKLETSKDADFAKETAVKKEKEK</sequence>
<name>A0A2N0VM48_9BACT</name>
<evidence type="ECO:0000313" key="3">
    <source>
        <dbReference type="EMBL" id="PKD45252.1"/>
    </source>
</evidence>
<evidence type="ECO:0008006" key="5">
    <source>
        <dbReference type="Google" id="ProtNLM"/>
    </source>
</evidence>
<comment type="similarity">
    <text evidence="1">Belongs to the bactofilin family.</text>
</comment>
<feature type="region of interest" description="Disordered" evidence="2">
    <location>
        <begin position="1"/>
        <end position="22"/>
    </location>
</feature>
<protein>
    <recommendedName>
        <fullName evidence="5">Cell shape determination protein CcmA</fullName>
    </recommendedName>
</protein>
<dbReference type="OrthoDB" id="5432602at2"/>
<dbReference type="AlphaFoldDB" id="A0A2N0VM48"/>
<dbReference type="EMBL" id="PISP01000001">
    <property type="protein sequence ID" value="PKD45252.1"/>
    <property type="molecule type" value="Genomic_DNA"/>
</dbReference>
<dbReference type="PANTHER" id="PTHR35024:SF4">
    <property type="entry name" value="POLYMER-FORMING CYTOSKELETAL PROTEIN"/>
    <property type="match status" value="1"/>
</dbReference>
<reference evidence="3 4" key="1">
    <citation type="submission" date="2017-11" db="EMBL/GenBank/DDBJ databases">
        <title>Rhodohalobacter 15182 sp. nov., isolated from a salt lake.</title>
        <authorList>
            <person name="Han S."/>
        </authorList>
    </citation>
    <scope>NUCLEOTIDE SEQUENCE [LARGE SCALE GENOMIC DNA]</scope>
    <source>
        <strain evidence="3 4">15182</strain>
    </source>
</reference>
<accession>A0A2N0VM48</accession>
<evidence type="ECO:0000313" key="4">
    <source>
        <dbReference type="Proteomes" id="UP000233398"/>
    </source>
</evidence>
<evidence type="ECO:0000256" key="2">
    <source>
        <dbReference type="SAM" id="MobiDB-lite"/>
    </source>
</evidence>
<dbReference type="Pfam" id="PF04519">
    <property type="entry name" value="Bactofilin"/>
    <property type="match status" value="1"/>
</dbReference>
<organism evidence="3 4">
    <name type="scientific">Rhodohalobacter barkolensis</name>
    <dbReference type="NCBI Taxonomy" id="2053187"/>
    <lineage>
        <taxon>Bacteria</taxon>
        <taxon>Pseudomonadati</taxon>
        <taxon>Balneolota</taxon>
        <taxon>Balneolia</taxon>
        <taxon>Balneolales</taxon>
        <taxon>Balneolaceae</taxon>
        <taxon>Rhodohalobacter</taxon>
    </lineage>
</organism>
<gene>
    <name evidence="3" type="ORF">CWD77_07360</name>
</gene>
<dbReference type="RefSeq" id="WP_101072824.1">
    <property type="nucleotide sequence ID" value="NZ_PISP01000001.1"/>
</dbReference>
<evidence type="ECO:0000256" key="1">
    <source>
        <dbReference type="ARBA" id="ARBA00044755"/>
    </source>
</evidence>
<dbReference type="PANTHER" id="PTHR35024">
    <property type="entry name" value="HYPOTHETICAL CYTOSOLIC PROTEIN"/>
    <property type="match status" value="1"/>
</dbReference>
<feature type="compositionally biased region" description="Low complexity" evidence="2">
    <location>
        <begin position="1"/>
        <end position="16"/>
    </location>
</feature>
<comment type="caution">
    <text evidence="3">The sequence shown here is derived from an EMBL/GenBank/DDBJ whole genome shotgun (WGS) entry which is preliminary data.</text>
</comment>
<dbReference type="Proteomes" id="UP000233398">
    <property type="component" value="Unassembled WGS sequence"/>
</dbReference>